<keyword evidence="1" id="KW-0812">Transmembrane</keyword>
<gene>
    <name evidence="2" type="ORF">RAM05_06195</name>
</gene>
<sequence>MKNVELVFQLLYSLLDLRFLPDKLQRWLFDTGTRVITVTSALVMIGFSGIFILGGSEVFHLKLYKGFLLLHPLTLSVLLIGVALTQLVIAIFKSNRCSVLSGYLLIFSALIWAVISATFWASYPPLTTGMTTYPVLAVVCALAGRNLINYAKRIEDSKYKGR</sequence>
<feature type="transmembrane region" description="Helical" evidence="1">
    <location>
        <begin position="35"/>
        <end position="53"/>
    </location>
</feature>
<evidence type="ECO:0008006" key="4">
    <source>
        <dbReference type="Google" id="ProtNLM"/>
    </source>
</evidence>
<keyword evidence="1" id="KW-1133">Transmembrane helix</keyword>
<dbReference type="RefSeq" id="WP_025330533.1">
    <property type="nucleotide sequence ID" value="NZ_CP132375.1"/>
</dbReference>
<accession>A0ABD7Z066</accession>
<feature type="transmembrane region" description="Helical" evidence="1">
    <location>
        <begin position="73"/>
        <end position="92"/>
    </location>
</feature>
<dbReference type="EMBL" id="CP132375">
    <property type="protein sequence ID" value="WLS97467.1"/>
    <property type="molecule type" value="Genomic_DNA"/>
</dbReference>
<evidence type="ECO:0000313" key="3">
    <source>
        <dbReference type="Proteomes" id="UP001229773"/>
    </source>
</evidence>
<proteinExistence type="predicted"/>
<protein>
    <recommendedName>
        <fullName evidence="4">Phage holin family protein</fullName>
    </recommendedName>
</protein>
<evidence type="ECO:0000256" key="1">
    <source>
        <dbReference type="SAM" id="Phobius"/>
    </source>
</evidence>
<feature type="transmembrane region" description="Helical" evidence="1">
    <location>
        <begin position="104"/>
        <end position="123"/>
    </location>
</feature>
<reference evidence="2 3" key="1">
    <citation type="submission" date="2023-08" db="EMBL/GenBank/DDBJ databases">
        <title>Complete genome sequences of 12 bacterial strains from the honey bee gut, resolved with long-read nanopore sequencing.</title>
        <authorList>
            <person name="Kwong W.K."/>
            <person name="Acheampong S."/>
            <person name="Polat M.F."/>
        </authorList>
    </citation>
    <scope>NUCLEOTIDE SEQUENCE [LARGE SCALE GENOMIC DNA]</scope>
    <source>
        <strain evidence="3">wkB9</strain>
    </source>
</reference>
<feature type="transmembrane region" description="Helical" evidence="1">
    <location>
        <begin position="129"/>
        <end position="148"/>
    </location>
</feature>
<dbReference type="GeneID" id="32537583"/>
<name>A0ABD7Z066_9NEIS</name>
<evidence type="ECO:0000313" key="2">
    <source>
        <dbReference type="EMBL" id="WLS97467.1"/>
    </source>
</evidence>
<organism evidence="2 3">
    <name type="scientific">Snodgrassella alvi</name>
    <dbReference type="NCBI Taxonomy" id="1196083"/>
    <lineage>
        <taxon>Bacteria</taxon>
        <taxon>Pseudomonadati</taxon>
        <taxon>Pseudomonadota</taxon>
        <taxon>Betaproteobacteria</taxon>
        <taxon>Neisseriales</taxon>
        <taxon>Neisseriaceae</taxon>
        <taxon>Snodgrassella</taxon>
    </lineage>
</organism>
<dbReference type="AlphaFoldDB" id="A0ABD7Z066"/>
<dbReference type="Proteomes" id="UP001229773">
    <property type="component" value="Chromosome"/>
</dbReference>
<keyword evidence="1" id="KW-0472">Membrane</keyword>